<dbReference type="GO" id="GO:0016747">
    <property type="term" value="F:acyltransferase activity, transferring groups other than amino-acyl groups"/>
    <property type="evidence" value="ECO:0007669"/>
    <property type="project" value="InterPro"/>
</dbReference>
<sequence length="157" mass="16816">MSGATVRQANLADVRLAAALRWAWVMEEQAGSSSLSRDDFIAEFVDWADQHAATHQCFVAEVEGAVVGMAWLAVTDRVPSPRSLNRRTAGIQSVYVSPELRNQGIGSLLIEAVVRAAASSGAERLTVHSSPGAVSAYDRAGLKASELLRSRDLNIPK</sequence>
<dbReference type="PANTHER" id="PTHR43877">
    <property type="entry name" value="AMINOALKYLPHOSPHONATE N-ACETYLTRANSFERASE-RELATED-RELATED"/>
    <property type="match status" value="1"/>
</dbReference>
<dbReference type="Gene3D" id="3.40.630.30">
    <property type="match status" value="1"/>
</dbReference>
<evidence type="ECO:0000256" key="2">
    <source>
        <dbReference type="ARBA" id="ARBA00023315"/>
    </source>
</evidence>
<proteinExistence type="predicted"/>
<keyword evidence="1 4" id="KW-0808">Transferase</keyword>
<dbReference type="PANTHER" id="PTHR43877:SF1">
    <property type="entry name" value="ACETYLTRANSFERASE"/>
    <property type="match status" value="1"/>
</dbReference>
<keyword evidence="5" id="KW-1185">Reference proteome</keyword>
<evidence type="ECO:0000313" key="5">
    <source>
        <dbReference type="Proteomes" id="UP000309133"/>
    </source>
</evidence>
<evidence type="ECO:0000313" key="4">
    <source>
        <dbReference type="EMBL" id="THG31525.1"/>
    </source>
</evidence>
<reference evidence="4 5" key="1">
    <citation type="submission" date="2019-04" db="EMBL/GenBank/DDBJ databases">
        <authorList>
            <person name="Jiang L."/>
        </authorList>
    </citation>
    <scope>NUCLEOTIDE SEQUENCE [LARGE SCALE GENOMIC DNA]</scope>
    <source>
        <strain evidence="4 5">YIM 131853</strain>
    </source>
</reference>
<dbReference type="PROSITE" id="PS51186">
    <property type="entry name" value="GNAT"/>
    <property type="match status" value="1"/>
</dbReference>
<feature type="domain" description="N-acetyltransferase" evidence="3">
    <location>
        <begin position="12"/>
        <end position="157"/>
    </location>
</feature>
<organism evidence="4 5">
    <name type="scientific">Naasia lichenicola</name>
    <dbReference type="NCBI Taxonomy" id="2565933"/>
    <lineage>
        <taxon>Bacteria</taxon>
        <taxon>Bacillati</taxon>
        <taxon>Actinomycetota</taxon>
        <taxon>Actinomycetes</taxon>
        <taxon>Micrococcales</taxon>
        <taxon>Microbacteriaceae</taxon>
        <taxon>Naasia</taxon>
    </lineage>
</organism>
<dbReference type="InterPro" id="IPR016181">
    <property type="entry name" value="Acyl_CoA_acyltransferase"/>
</dbReference>
<keyword evidence="2" id="KW-0012">Acyltransferase</keyword>
<evidence type="ECO:0000256" key="1">
    <source>
        <dbReference type="ARBA" id="ARBA00022679"/>
    </source>
</evidence>
<dbReference type="AlphaFoldDB" id="A0A4S4FPM6"/>
<evidence type="ECO:0000259" key="3">
    <source>
        <dbReference type="PROSITE" id="PS51186"/>
    </source>
</evidence>
<protein>
    <submittedName>
        <fullName evidence="4">GNAT family N-acetyltransferase</fullName>
    </submittedName>
</protein>
<dbReference type="Proteomes" id="UP000309133">
    <property type="component" value="Unassembled WGS sequence"/>
</dbReference>
<dbReference type="SUPFAM" id="SSF55729">
    <property type="entry name" value="Acyl-CoA N-acyltransferases (Nat)"/>
    <property type="match status" value="1"/>
</dbReference>
<dbReference type="InterPro" id="IPR000182">
    <property type="entry name" value="GNAT_dom"/>
</dbReference>
<comment type="caution">
    <text evidence="4">The sequence shown here is derived from an EMBL/GenBank/DDBJ whole genome shotgun (WGS) entry which is preliminary data.</text>
</comment>
<dbReference type="CDD" id="cd04301">
    <property type="entry name" value="NAT_SF"/>
    <property type="match status" value="1"/>
</dbReference>
<dbReference type="RefSeq" id="WP_136426645.1">
    <property type="nucleotide sequence ID" value="NZ_SSSM01000003.1"/>
</dbReference>
<dbReference type="EMBL" id="SSSM01000003">
    <property type="protein sequence ID" value="THG31525.1"/>
    <property type="molecule type" value="Genomic_DNA"/>
</dbReference>
<dbReference type="Pfam" id="PF00583">
    <property type="entry name" value="Acetyltransf_1"/>
    <property type="match status" value="1"/>
</dbReference>
<name>A0A4S4FPM6_9MICO</name>
<accession>A0A4S4FPM6</accession>
<gene>
    <name evidence="4" type="ORF">E6C64_05460</name>
</gene>
<dbReference type="OrthoDB" id="4936934at2"/>
<dbReference type="InterPro" id="IPR050832">
    <property type="entry name" value="Bact_Acetyltransf"/>
</dbReference>